<evidence type="ECO:0000256" key="1">
    <source>
        <dbReference type="SAM" id="SignalP"/>
    </source>
</evidence>
<reference evidence="2" key="2">
    <citation type="journal article" date="2020" name="Nat. Commun.">
        <title>Large-scale genome sequencing of mycorrhizal fungi provides insights into the early evolution of symbiotic traits.</title>
        <authorList>
            <person name="Miyauchi S."/>
            <person name="Kiss E."/>
            <person name="Kuo A."/>
            <person name="Drula E."/>
            <person name="Kohler A."/>
            <person name="Sanchez-Garcia M."/>
            <person name="Morin E."/>
            <person name="Andreopoulos B."/>
            <person name="Barry K.W."/>
            <person name="Bonito G."/>
            <person name="Buee M."/>
            <person name="Carver A."/>
            <person name="Chen C."/>
            <person name="Cichocki N."/>
            <person name="Clum A."/>
            <person name="Culley D."/>
            <person name="Crous P.W."/>
            <person name="Fauchery L."/>
            <person name="Girlanda M."/>
            <person name="Hayes R.D."/>
            <person name="Keri Z."/>
            <person name="LaButti K."/>
            <person name="Lipzen A."/>
            <person name="Lombard V."/>
            <person name="Magnuson J."/>
            <person name="Maillard F."/>
            <person name="Murat C."/>
            <person name="Nolan M."/>
            <person name="Ohm R.A."/>
            <person name="Pangilinan J."/>
            <person name="Pereira M.F."/>
            <person name="Perotto S."/>
            <person name="Peter M."/>
            <person name="Pfister S."/>
            <person name="Riley R."/>
            <person name="Sitrit Y."/>
            <person name="Stielow J.B."/>
            <person name="Szollosi G."/>
            <person name="Zifcakova L."/>
            <person name="Stursova M."/>
            <person name="Spatafora J.W."/>
            <person name="Tedersoo L."/>
            <person name="Vaario L.M."/>
            <person name="Yamada A."/>
            <person name="Yan M."/>
            <person name="Wang P."/>
            <person name="Xu J."/>
            <person name="Bruns T."/>
            <person name="Baldrian P."/>
            <person name="Vilgalys R."/>
            <person name="Dunand C."/>
            <person name="Henrissat B."/>
            <person name="Grigoriev I.V."/>
            <person name="Hibbett D."/>
            <person name="Nagy L.G."/>
            <person name="Martin F.M."/>
        </authorList>
    </citation>
    <scope>NUCLEOTIDE SEQUENCE</scope>
    <source>
        <strain evidence="2">BED1</strain>
    </source>
</reference>
<organism evidence="2 3">
    <name type="scientific">Boletus edulis BED1</name>
    <dbReference type="NCBI Taxonomy" id="1328754"/>
    <lineage>
        <taxon>Eukaryota</taxon>
        <taxon>Fungi</taxon>
        <taxon>Dikarya</taxon>
        <taxon>Basidiomycota</taxon>
        <taxon>Agaricomycotina</taxon>
        <taxon>Agaricomycetes</taxon>
        <taxon>Agaricomycetidae</taxon>
        <taxon>Boletales</taxon>
        <taxon>Boletineae</taxon>
        <taxon>Boletaceae</taxon>
        <taxon>Boletoideae</taxon>
        <taxon>Boletus</taxon>
    </lineage>
</organism>
<name>A0AAD4BFQ6_BOLED</name>
<gene>
    <name evidence="2" type="ORF">L210DRAFT_3566667</name>
</gene>
<comment type="caution">
    <text evidence="2">The sequence shown here is derived from an EMBL/GenBank/DDBJ whole genome shotgun (WGS) entry which is preliminary data.</text>
</comment>
<reference evidence="2" key="1">
    <citation type="submission" date="2019-10" db="EMBL/GenBank/DDBJ databases">
        <authorList>
            <consortium name="DOE Joint Genome Institute"/>
            <person name="Kuo A."/>
            <person name="Miyauchi S."/>
            <person name="Kiss E."/>
            <person name="Drula E."/>
            <person name="Kohler A."/>
            <person name="Sanchez-Garcia M."/>
            <person name="Andreopoulos B."/>
            <person name="Barry K.W."/>
            <person name="Bonito G."/>
            <person name="Buee M."/>
            <person name="Carver A."/>
            <person name="Chen C."/>
            <person name="Cichocki N."/>
            <person name="Clum A."/>
            <person name="Culley D."/>
            <person name="Crous P.W."/>
            <person name="Fauchery L."/>
            <person name="Girlanda M."/>
            <person name="Hayes R."/>
            <person name="Keri Z."/>
            <person name="LaButti K."/>
            <person name="Lipzen A."/>
            <person name="Lombard V."/>
            <person name="Magnuson J."/>
            <person name="Maillard F."/>
            <person name="Morin E."/>
            <person name="Murat C."/>
            <person name="Nolan M."/>
            <person name="Ohm R."/>
            <person name="Pangilinan J."/>
            <person name="Pereira M."/>
            <person name="Perotto S."/>
            <person name="Peter M."/>
            <person name="Riley R."/>
            <person name="Sitrit Y."/>
            <person name="Stielow B."/>
            <person name="Szollosi G."/>
            <person name="Zifcakova L."/>
            <person name="Stursova M."/>
            <person name="Spatafora J.W."/>
            <person name="Tedersoo L."/>
            <person name="Vaario L.-M."/>
            <person name="Yamada A."/>
            <person name="Yan M."/>
            <person name="Wang P."/>
            <person name="Xu J."/>
            <person name="Bruns T."/>
            <person name="Baldrian P."/>
            <person name="Vilgalys R."/>
            <person name="Henrissat B."/>
            <person name="Grigoriev I.V."/>
            <person name="Hibbett D."/>
            <person name="Nagy L.G."/>
            <person name="Martin F.M."/>
        </authorList>
    </citation>
    <scope>NUCLEOTIDE SEQUENCE</scope>
    <source>
        <strain evidence="2">BED1</strain>
    </source>
</reference>
<proteinExistence type="predicted"/>
<protein>
    <submittedName>
        <fullName evidence="2">Uncharacterized protein</fullName>
    </submittedName>
</protein>
<feature type="signal peptide" evidence="1">
    <location>
        <begin position="1"/>
        <end position="17"/>
    </location>
</feature>
<sequence>MISRVISFVGLLALAASLPLFEREEPTALWVPATILYPNKWTVWCMGDSHQVCWNTTSPPDQTNLIGSIYLISASPLGRVSGNPLAQGFPLDVGAVTITVPTVTAGKYAVDLYGTDSTGETEGWSQFFEIDAC</sequence>
<feature type="chain" id="PRO_5042281190" evidence="1">
    <location>
        <begin position="18"/>
        <end position="133"/>
    </location>
</feature>
<keyword evidence="1" id="KW-0732">Signal</keyword>
<evidence type="ECO:0000313" key="2">
    <source>
        <dbReference type="EMBL" id="KAF8425744.1"/>
    </source>
</evidence>
<keyword evidence="3" id="KW-1185">Reference proteome</keyword>
<dbReference type="EMBL" id="WHUW01000093">
    <property type="protein sequence ID" value="KAF8425744.1"/>
    <property type="molecule type" value="Genomic_DNA"/>
</dbReference>
<accession>A0AAD4BFQ6</accession>
<evidence type="ECO:0000313" key="3">
    <source>
        <dbReference type="Proteomes" id="UP001194468"/>
    </source>
</evidence>
<dbReference type="AlphaFoldDB" id="A0AAD4BFQ6"/>
<dbReference type="Proteomes" id="UP001194468">
    <property type="component" value="Unassembled WGS sequence"/>
</dbReference>